<proteinExistence type="inferred from homology"/>
<dbReference type="SUPFAM" id="SSF141729">
    <property type="entry name" value="FimD N-terminal domain-like"/>
    <property type="match status" value="1"/>
</dbReference>
<evidence type="ECO:0000256" key="6">
    <source>
        <dbReference type="ARBA" id="ARBA00022692"/>
    </source>
</evidence>
<dbReference type="AlphaFoldDB" id="A0A506QPP2"/>
<evidence type="ECO:0000259" key="12">
    <source>
        <dbReference type="Pfam" id="PF13954"/>
    </source>
</evidence>
<keyword evidence="3 10" id="KW-0813">Transport</keyword>
<accession>A0A506QPP2</accession>
<evidence type="ECO:0000256" key="8">
    <source>
        <dbReference type="ARBA" id="ARBA00023136"/>
    </source>
</evidence>
<dbReference type="OrthoDB" id="6554712at2"/>
<keyword evidence="9 10" id="KW-0998">Cell outer membrane</keyword>
<evidence type="ECO:0000256" key="9">
    <source>
        <dbReference type="ARBA" id="ARBA00023237"/>
    </source>
</evidence>
<feature type="domain" description="PapC-like C-terminal" evidence="11">
    <location>
        <begin position="784"/>
        <end position="844"/>
    </location>
</feature>
<reference evidence="13 14" key="1">
    <citation type="submission" date="2019-06" db="EMBL/GenBank/DDBJ databases">
        <title>Taxogenomics and systematics of the genus Pantoea.</title>
        <authorList>
            <person name="Tambong J.T."/>
        </authorList>
    </citation>
    <scope>NUCLEOTIDE SEQUENCE [LARGE SCALE GENOMIC DNA]</scope>
    <source>
        <strain evidence="13 14">LMG 24200</strain>
    </source>
</reference>
<evidence type="ECO:0000256" key="3">
    <source>
        <dbReference type="ARBA" id="ARBA00022448"/>
    </source>
</evidence>
<evidence type="ECO:0000259" key="11">
    <source>
        <dbReference type="Pfam" id="PF13953"/>
    </source>
</evidence>
<feature type="domain" description="PapC N-terminal" evidence="12">
    <location>
        <begin position="47"/>
        <end position="192"/>
    </location>
</feature>
<dbReference type="EMBL" id="VHJA01000021">
    <property type="protein sequence ID" value="TPV48243.1"/>
    <property type="molecule type" value="Genomic_DNA"/>
</dbReference>
<dbReference type="Pfam" id="PF13953">
    <property type="entry name" value="PapC_C"/>
    <property type="match status" value="1"/>
</dbReference>
<dbReference type="InterPro" id="IPR025949">
    <property type="entry name" value="PapC-like_C"/>
</dbReference>
<dbReference type="FunFam" id="2.60.40.2610:FF:000001">
    <property type="entry name" value="Outer membrane fimbrial usher protein"/>
    <property type="match status" value="1"/>
</dbReference>
<dbReference type="InterPro" id="IPR042186">
    <property type="entry name" value="FimD_plug_dom"/>
</dbReference>
<evidence type="ECO:0000256" key="7">
    <source>
        <dbReference type="ARBA" id="ARBA00022729"/>
    </source>
</evidence>
<dbReference type="InterPro" id="IPR025885">
    <property type="entry name" value="PapC_N"/>
</dbReference>
<dbReference type="GO" id="GO:0015473">
    <property type="term" value="F:fimbrial usher porin activity"/>
    <property type="evidence" value="ECO:0007669"/>
    <property type="project" value="InterPro"/>
</dbReference>
<keyword evidence="14" id="KW-1185">Reference proteome</keyword>
<keyword evidence="6 10" id="KW-0812">Transmembrane</keyword>
<comment type="subcellular location">
    <subcellularLocation>
        <location evidence="1 10">Cell outer membrane</location>
        <topology evidence="1 10">Multi-pass membrane protein</topology>
    </subcellularLocation>
</comment>
<evidence type="ECO:0000256" key="10">
    <source>
        <dbReference type="RuleBase" id="RU003884"/>
    </source>
</evidence>
<keyword evidence="7" id="KW-0732">Signal</keyword>
<evidence type="ECO:0000313" key="13">
    <source>
        <dbReference type="EMBL" id="TPV48243.1"/>
    </source>
</evidence>
<evidence type="ECO:0000256" key="2">
    <source>
        <dbReference type="ARBA" id="ARBA00008064"/>
    </source>
</evidence>
<dbReference type="Pfam" id="PF00577">
    <property type="entry name" value="Usher"/>
    <property type="match status" value="1"/>
</dbReference>
<dbReference type="Gene3D" id="2.60.40.3110">
    <property type="match status" value="1"/>
</dbReference>
<dbReference type="GO" id="GO:0009297">
    <property type="term" value="P:pilus assembly"/>
    <property type="evidence" value="ECO:0007669"/>
    <property type="project" value="InterPro"/>
</dbReference>
<evidence type="ECO:0000256" key="1">
    <source>
        <dbReference type="ARBA" id="ARBA00004571"/>
    </source>
</evidence>
<evidence type="ECO:0000313" key="14">
    <source>
        <dbReference type="Proteomes" id="UP000317747"/>
    </source>
</evidence>
<keyword evidence="4" id="KW-1134">Transmembrane beta strand</keyword>
<dbReference type="InterPro" id="IPR018030">
    <property type="entry name" value="Fimbrial_membr_usher_CS"/>
</dbReference>
<dbReference type="PROSITE" id="PS01151">
    <property type="entry name" value="FIMBRIAL_USHER"/>
    <property type="match status" value="1"/>
</dbReference>
<dbReference type="PANTHER" id="PTHR30451:SF21">
    <property type="entry name" value="FIMBRIAL USHER DOMAIN-CONTAINING PROTEIN YDET-RELATED"/>
    <property type="match status" value="1"/>
</dbReference>
<evidence type="ECO:0000256" key="5">
    <source>
        <dbReference type="ARBA" id="ARBA00022558"/>
    </source>
</evidence>
<protein>
    <submittedName>
        <fullName evidence="13">Fimbrial biogenesis outer membrane usher protein</fullName>
    </submittedName>
</protein>
<sequence length="862" mass="94168">MDTGYPRLVKPELVALRGKRVKIKIVCAVVAFHTLGYTAAAESDLRFNPAFLNGEGAPAADLSWVNTGSALPPGEYNINVYINKTYAFTGNVSFAVNKSSGQDATTACLTSGQLEALGVDMAQARGVSLPLAKQCYFLNTLFPDSSTDYEPQTLTLNITLPQSQMRNLPRGFVSPESWEQGIRAGWLNYVINGSDNTYKSGSKTRDEQLFASLNSGVNLGAWRLRDYTTWTRDTHKFNHVQTWLQRDVPALEAQFYAGETYTSSQVFDTVGVRGLTLKTDENMLPASLSGYAPEVRGIARSNAVVTVRQTGNIIYQTSVSPGPFVLSDLYPTSSGGDLDVTIRESDGYESRFTVPFASVPNLVRSGQVRYALSAGRFQPVNNQTAPAFAQGELFYGWQYGLTFYGGMQLSERYRGVAAGIGQNLGHLGAYSLDITHAQSQLADDRHYTGDSLRLRYSKLLNNIGTRVNFYSLRYSTQGFYSLSDTTYKRMSGGRPEQVVDAQGAVTTRYEKVYDLRLSRKARNQLQLSQPLNEYGSLSLSWDQQTYWHTPKTTQGIQFAWNTTFRRASLGVSFQRTTTLYDDRKDNIVAFSLSIPFGDPASSTRARFSTTQGNSSGTTYSGGVSGYVPGTEELYYSVSQRYNAQQHYGGDAALQYKDQRGQYNLGYSYGQDGRTLSYGISGGAVVHKDGLTLSQPLGNTNILIKAPGASDVTVLNHRSIKTDSRGYAVIPYATPYRVNQVGLDATTAGSDVELDNTLISAIPTDGALVRATIATRHGAKAMFILRHHGTELPFGTVVALAESESSSIVGDGGSVYLSGLPLTGTLNAVWGKNNASRCSVRYQLTQPDFNAHTGLYTVEGTCQ</sequence>
<comment type="similarity">
    <text evidence="2 10">Belongs to the fimbrial export usher family.</text>
</comment>
<dbReference type="Pfam" id="PF13954">
    <property type="entry name" value="PapC_N"/>
    <property type="match status" value="1"/>
</dbReference>
<organism evidence="13 14">
    <name type="scientific">Pantoea deleyi</name>
    <dbReference type="NCBI Taxonomy" id="470932"/>
    <lineage>
        <taxon>Bacteria</taxon>
        <taxon>Pseudomonadati</taxon>
        <taxon>Pseudomonadota</taxon>
        <taxon>Gammaproteobacteria</taxon>
        <taxon>Enterobacterales</taxon>
        <taxon>Erwiniaceae</taxon>
        <taxon>Pantoea</taxon>
    </lineage>
</organism>
<dbReference type="Gene3D" id="3.10.20.410">
    <property type="match status" value="1"/>
</dbReference>
<keyword evidence="5 10" id="KW-1029">Fimbrium biogenesis</keyword>
<dbReference type="FunFam" id="2.60.40.3110:FF:000001">
    <property type="entry name" value="Putative fimbrial outer membrane usher"/>
    <property type="match status" value="1"/>
</dbReference>
<comment type="caution">
    <text evidence="13">The sequence shown here is derived from an EMBL/GenBank/DDBJ whole genome shotgun (WGS) entry which is preliminary data.</text>
</comment>
<dbReference type="Proteomes" id="UP000317747">
    <property type="component" value="Unassembled WGS sequence"/>
</dbReference>
<evidence type="ECO:0000256" key="4">
    <source>
        <dbReference type="ARBA" id="ARBA00022452"/>
    </source>
</evidence>
<dbReference type="InterPro" id="IPR037224">
    <property type="entry name" value="PapC_N_sf"/>
</dbReference>
<dbReference type="InterPro" id="IPR043142">
    <property type="entry name" value="PapC-like_C_sf"/>
</dbReference>
<dbReference type="Gene3D" id="2.60.40.2070">
    <property type="match status" value="1"/>
</dbReference>
<dbReference type="GO" id="GO:0009279">
    <property type="term" value="C:cell outer membrane"/>
    <property type="evidence" value="ECO:0007669"/>
    <property type="project" value="UniProtKB-SubCell"/>
</dbReference>
<dbReference type="Gene3D" id="2.60.40.2610">
    <property type="entry name" value="Outer membrane usher protein FimD, plug domain"/>
    <property type="match status" value="1"/>
</dbReference>
<dbReference type="InterPro" id="IPR000015">
    <property type="entry name" value="Fimb_usher"/>
</dbReference>
<keyword evidence="8 10" id="KW-0472">Membrane</keyword>
<dbReference type="PANTHER" id="PTHR30451">
    <property type="entry name" value="OUTER MEMBRANE USHER PROTEIN"/>
    <property type="match status" value="1"/>
</dbReference>
<name>A0A506QPP2_9GAMM</name>
<gene>
    <name evidence="13" type="ORF">FJW01_01635</name>
</gene>